<evidence type="ECO:0000313" key="3">
    <source>
        <dbReference type="Proteomes" id="UP000184267"/>
    </source>
</evidence>
<dbReference type="STRING" id="154538.A0A1M2VTT9"/>
<reference evidence="2 3" key="1">
    <citation type="submission" date="2016-10" db="EMBL/GenBank/DDBJ databases">
        <title>Genome sequence of the basidiomycete white-rot fungus Trametes pubescens.</title>
        <authorList>
            <person name="Makela M.R."/>
            <person name="Granchi Z."/>
            <person name="Peng M."/>
            <person name="De Vries R.P."/>
            <person name="Grigoriev I."/>
            <person name="Riley R."/>
            <person name="Hilden K."/>
        </authorList>
    </citation>
    <scope>NUCLEOTIDE SEQUENCE [LARGE SCALE GENOMIC DNA]</scope>
    <source>
        <strain evidence="2 3">FBCC735</strain>
    </source>
</reference>
<comment type="caution">
    <text evidence="2">The sequence shown here is derived from an EMBL/GenBank/DDBJ whole genome shotgun (WGS) entry which is preliminary data.</text>
</comment>
<accession>A0A1M2VTT9</accession>
<proteinExistence type="predicted"/>
<evidence type="ECO:0000256" key="1">
    <source>
        <dbReference type="SAM" id="MobiDB-lite"/>
    </source>
</evidence>
<keyword evidence="3" id="KW-1185">Reference proteome</keyword>
<feature type="compositionally biased region" description="Polar residues" evidence="1">
    <location>
        <begin position="229"/>
        <end position="246"/>
    </location>
</feature>
<dbReference type="OrthoDB" id="2754335at2759"/>
<sequence length="268" mass="29608">MSAARVDSCARCARPNHRAYIPDPHPSIYQPGDIWAAREHVSSAIHRLFKASLLAAHSIYASRRAFGSAITWGSARSRRSIGLGPKSRPCLILQVTAQDVIICLLASFDGESRLSALPKVLQYICIPIHPHPLARHPNTHCHTTPEWPEEGMWLIASPFRLQGRVEGRWQDRRPQGSRNGSFQLSPAETEAIIRACEQKQSHWEALCGTHEKAAKNYLEEYEAPANANVEGTPSPAASVTSRSKNSPRLGALRKKIFSGSKSTLNLPE</sequence>
<protein>
    <submittedName>
        <fullName evidence="2">Uncharacterized protein</fullName>
    </submittedName>
</protein>
<evidence type="ECO:0000313" key="2">
    <source>
        <dbReference type="EMBL" id="OJT11015.1"/>
    </source>
</evidence>
<dbReference type="OMA" id="NHASHIP"/>
<feature type="region of interest" description="Disordered" evidence="1">
    <location>
        <begin position="226"/>
        <end position="254"/>
    </location>
</feature>
<gene>
    <name evidence="2" type="ORF">TRAPUB_12469</name>
</gene>
<dbReference type="AlphaFoldDB" id="A0A1M2VTT9"/>
<organism evidence="2 3">
    <name type="scientific">Trametes pubescens</name>
    <name type="common">White-rot fungus</name>
    <dbReference type="NCBI Taxonomy" id="154538"/>
    <lineage>
        <taxon>Eukaryota</taxon>
        <taxon>Fungi</taxon>
        <taxon>Dikarya</taxon>
        <taxon>Basidiomycota</taxon>
        <taxon>Agaricomycotina</taxon>
        <taxon>Agaricomycetes</taxon>
        <taxon>Polyporales</taxon>
        <taxon>Polyporaceae</taxon>
        <taxon>Trametes</taxon>
    </lineage>
</organism>
<dbReference type="Proteomes" id="UP000184267">
    <property type="component" value="Unassembled WGS sequence"/>
</dbReference>
<name>A0A1M2VTT9_TRAPU</name>
<dbReference type="EMBL" id="MNAD01000696">
    <property type="protein sequence ID" value="OJT11015.1"/>
    <property type="molecule type" value="Genomic_DNA"/>
</dbReference>